<evidence type="ECO:0000313" key="11">
    <source>
        <dbReference type="Proteomes" id="UP000031036"/>
    </source>
</evidence>
<protein>
    <submittedName>
        <fullName evidence="10">Putative glutaryl-CoA dehydrogenase</fullName>
    </submittedName>
</protein>
<dbReference type="GO" id="GO:0004361">
    <property type="term" value="F:glutaryl-CoA dehydrogenase activity"/>
    <property type="evidence" value="ECO:0007669"/>
    <property type="project" value="TreeGrafter"/>
</dbReference>
<dbReference type="GO" id="GO:0005743">
    <property type="term" value="C:mitochondrial inner membrane"/>
    <property type="evidence" value="ECO:0007669"/>
    <property type="project" value="TreeGrafter"/>
</dbReference>
<dbReference type="STRING" id="6265.A0A0B2VKI1"/>
<evidence type="ECO:0000256" key="1">
    <source>
        <dbReference type="ARBA" id="ARBA00001974"/>
    </source>
</evidence>
<gene>
    <name evidence="10" type="primary">F54D5.7</name>
    <name evidence="10" type="ORF">Tcan_04506</name>
</gene>
<dbReference type="PANTHER" id="PTHR42807">
    <property type="entry name" value="GLUTARYL-COA DEHYDROGENASE, MITOCHONDRIAL"/>
    <property type="match status" value="1"/>
</dbReference>
<keyword evidence="11" id="KW-1185">Reference proteome</keyword>
<dbReference type="InterPro" id="IPR037069">
    <property type="entry name" value="AcylCoA_DH/ox_N_sf"/>
</dbReference>
<dbReference type="Proteomes" id="UP000031036">
    <property type="component" value="Unassembled WGS sequence"/>
</dbReference>
<evidence type="ECO:0000313" key="10">
    <source>
        <dbReference type="EMBL" id="KHN84006.1"/>
    </source>
</evidence>
<dbReference type="InterPro" id="IPR009100">
    <property type="entry name" value="AcylCoA_DH/oxidase_NM_dom_sf"/>
</dbReference>
<dbReference type="FunFam" id="1.10.540.10:FF:000026">
    <property type="entry name" value="Acyl-CoA dehydrogenase medium chain"/>
    <property type="match status" value="1"/>
</dbReference>
<evidence type="ECO:0000256" key="7">
    <source>
        <dbReference type="ARBA" id="ARBA00023002"/>
    </source>
</evidence>
<dbReference type="Gene3D" id="1.10.540.10">
    <property type="entry name" value="Acyl-CoA dehydrogenase/oxidase, N-terminal domain"/>
    <property type="match status" value="1"/>
</dbReference>
<dbReference type="GO" id="GO:0000062">
    <property type="term" value="F:fatty-acyl-CoA binding"/>
    <property type="evidence" value="ECO:0007669"/>
    <property type="project" value="TreeGrafter"/>
</dbReference>
<evidence type="ECO:0000256" key="5">
    <source>
        <dbReference type="ARBA" id="ARBA00022827"/>
    </source>
</evidence>
<feature type="domain" description="Acyl-CoA dehydrogenase/oxidase N-terminal" evidence="9">
    <location>
        <begin position="24"/>
        <end position="127"/>
    </location>
</feature>
<evidence type="ECO:0000256" key="2">
    <source>
        <dbReference type="ARBA" id="ARBA00004173"/>
    </source>
</evidence>
<dbReference type="OrthoDB" id="435240at2759"/>
<dbReference type="SUPFAM" id="SSF56645">
    <property type="entry name" value="Acyl-CoA dehydrogenase NM domain-like"/>
    <property type="match status" value="1"/>
</dbReference>
<evidence type="ECO:0000256" key="4">
    <source>
        <dbReference type="ARBA" id="ARBA00022630"/>
    </source>
</evidence>
<evidence type="ECO:0000259" key="9">
    <source>
        <dbReference type="Pfam" id="PF02771"/>
    </source>
</evidence>
<name>A0A0B2VKI1_TOXCA</name>
<evidence type="ECO:0000256" key="8">
    <source>
        <dbReference type="ARBA" id="ARBA00023128"/>
    </source>
</evidence>
<dbReference type="InterPro" id="IPR013786">
    <property type="entry name" value="AcylCoA_DH/ox_N"/>
</dbReference>
<comment type="caution">
    <text evidence="10">The sequence shown here is derived from an EMBL/GenBank/DDBJ whole genome shotgun (WGS) entry which is preliminary data.</text>
</comment>
<sequence length="229" mass="26054">MFSFAAGSMFNYKDALDFHGQLSAEERSLVDQTREYCHNKLLRRVVDAYRSEKFDPTLLPEMGKMGLLGAPYQGYGCVGTSFVGYGLLAREVEAIDSGYRSAVSVQTSLVIGPIYNYGSEKQVHSWIGGWRDDRMLWPYGTQPWIQPGRNPRHPCINIGSADHRSTGIQMSRDRLHRYDGFHSHFRKANKRSACRIQSLAIFESALSSAAEYVYSCVLRFRFVKSRVMN</sequence>
<comment type="subcellular location">
    <subcellularLocation>
        <location evidence="2">Mitochondrion</location>
    </subcellularLocation>
</comment>
<keyword evidence="5" id="KW-0274">FAD</keyword>
<keyword evidence="8" id="KW-0496">Mitochondrion</keyword>
<reference evidence="10 11" key="1">
    <citation type="submission" date="2014-11" db="EMBL/GenBank/DDBJ databases">
        <title>Genetic blueprint of the zoonotic pathogen Toxocara canis.</title>
        <authorList>
            <person name="Zhu X.-Q."/>
            <person name="Korhonen P.K."/>
            <person name="Cai H."/>
            <person name="Young N.D."/>
            <person name="Nejsum P."/>
            <person name="von Samson-Himmelstjerna G."/>
            <person name="Boag P.R."/>
            <person name="Tan P."/>
            <person name="Li Q."/>
            <person name="Min J."/>
            <person name="Yang Y."/>
            <person name="Wang X."/>
            <person name="Fang X."/>
            <person name="Hall R.S."/>
            <person name="Hofmann A."/>
            <person name="Sternberg P.W."/>
            <person name="Jex A.R."/>
            <person name="Gasser R.B."/>
        </authorList>
    </citation>
    <scope>NUCLEOTIDE SEQUENCE [LARGE SCALE GENOMIC DNA]</scope>
    <source>
        <strain evidence="10">PN_DK_2014</strain>
    </source>
</reference>
<dbReference type="GO" id="GO:0033539">
    <property type="term" value="P:fatty acid beta-oxidation using acyl-CoA dehydrogenase"/>
    <property type="evidence" value="ECO:0007669"/>
    <property type="project" value="TreeGrafter"/>
</dbReference>
<dbReference type="PANTHER" id="PTHR42807:SF1">
    <property type="entry name" value="GLUTARYL-COA DEHYDROGENASE, MITOCHONDRIAL"/>
    <property type="match status" value="1"/>
</dbReference>
<dbReference type="InterPro" id="IPR052033">
    <property type="entry name" value="Glutaryl-CoA_DH_mitochondrial"/>
</dbReference>
<evidence type="ECO:0000256" key="6">
    <source>
        <dbReference type="ARBA" id="ARBA00022946"/>
    </source>
</evidence>
<keyword evidence="7" id="KW-0560">Oxidoreductase</keyword>
<accession>A0A0B2VKI1</accession>
<keyword evidence="6" id="KW-0809">Transit peptide</keyword>
<organism evidence="10 11">
    <name type="scientific">Toxocara canis</name>
    <name type="common">Canine roundworm</name>
    <dbReference type="NCBI Taxonomy" id="6265"/>
    <lineage>
        <taxon>Eukaryota</taxon>
        <taxon>Metazoa</taxon>
        <taxon>Ecdysozoa</taxon>
        <taxon>Nematoda</taxon>
        <taxon>Chromadorea</taxon>
        <taxon>Rhabditida</taxon>
        <taxon>Spirurina</taxon>
        <taxon>Ascaridomorpha</taxon>
        <taxon>Ascaridoidea</taxon>
        <taxon>Toxocaridae</taxon>
        <taxon>Toxocara</taxon>
    </lineage>
</organism>
<proteinExistence type="inferred from homology"/>
<comment type="cofactor">
    <cofactor evidence="1">
        <name>FAD</name>
        <dbReference type="ChEBI" id="CHEBI:57692"/>
    </cofactor>
</comment>
<keyword evidence="4" id="KW-0285">Flavoprotein</keyword>
<dbReference type="GO" id="GO:0050660">
    <property type="term" value="F:flavin adenine dinucleotide binding"/>
    <property type="evidence" value="ECO:0007669"/>
    <property type="project" value="InterPro"/>
</dbReference>
<evidence type="ECO:0000256" key="3">
    <source>
        <dbReference type="ARBA" id="ARBA00009347"/>
    </source>
</evidence>
<dbReference type="EMBL" id="JPKZ01001086">
    <property type="protein sequence ID" value="KHN84006.1"/>
    <property type="molecule type" value="Genomic_DNA"/>
</dbReference>
<comment type="similarity">
    <text evidence="3">Belongs to the acyl-CoA dehydrogenase family.</text>
</comment>
<dbReference type="GO" id="GO:0046949">
    <property type="term" value="P:fatty-acyl-CoA biosynthetic process"/>
    <property type="evidence" value="ECO:0007669"/>
    <property type="project" value="TreeGrafter"/>
</dbReference>
<dbReference type="AlphaFoldDB" id="A0A0B2VKI1"/>
<dbReference type="Pfam" id="PF02771">
    <property type="entry name" value="Acyl-CoA_dh_N"/>
    <property type="match status" value="1"/>
</dbReference>